<organism evidence="2 3">
    <name type="scientific">Mycolicibacterium hippocampi</name>
    <dbReference type="NCBI Taxonomy" id="659824"/>
    <lineage>
        <taxon>Bacteria</taxon>
        <taxon>Bacillati</taxon>
        <taxon>Actinomycetota</taxon>
        <taxon>Actinomycetes</taxon>
        <taxon>Mycobacteriales</taxon>
        <taxon>Mycobacteriaceae</taxon>
        <taxon>Mycolicibacterium</taxon>
    </lineage>
</organism>
<evidence type="ECO:0000256" key="1">
    <source>
        <dbReference type="SAM" id="SignalP"/>
    </source>
</evidence>
<proteinExistence type="predicted"/>
<feature type="signal peptide" evidence="1">
    <location>
        <begin position="1"/>
        <end position="27"/>
    </location>
</feature>
<gene>
    <name evidence="2" type="ORF">HLY00_1</name>
</gene>
<evidence type="ECO:0000313" key="3">
    <source>
        <dbReference type="Proteomes" id="UP000570517"/>
    </source>
</evidence>
<dbReference type="EMBL" id="JABFYL010000018">
    <property type="protein sequence ID" value="NVN49702.1"/>
    <property type="molecule type" value="Genomic_DNA"/>
</dbReference>
<sequence length="76" mass="8113">MKKFGLVGVVAGALSVAVIGFSAPAQADDNGYVFGGSNNSDYGFGYGYGRDHRNNPWLDKIYPSVKVPQVDTSVRN</sequence>
<dbReference type="RefSeq" id="WP_178358081.1">
    <property type="nucleotide sequence ID" value="NZ_JABFYL010000018.1"/>
</dbReference>
<feature type="chain" id="PRO_5032423458" evidence="1">
    <location>
        <begin position="28"/>
        <end position="76"/>
    </location>
</feature>
<name>A0A850PHS8_9MYCO</name>
<dbReference type="Proteomes" id="UP000570517">
    <property type="component" value="Unassembled WGS sequence"/>
</dbReference>
<dbReference type="AlphaFoldDB" id="A0A850PHS8"/>
<accession>A0A850PHS8</accession>
<keyword evidence="3" id="KW-1185">Reference proteome</keyword>
<protein>
    <submittedName>
        <fullName evidence="2">Uncharacterized protein</fullName>
    </submittedName>
</protein>
<evidence type="ECO:0000313" key="2">
    <source>
        <dbReference type="EMBL" id="NVN49702.1"/>
    </source>
</evidence>
<keyword evidence="1" id="KW-0732">Signal</keyword>
<reference evidence="2 3" key="1">
    <citation type="submission" date="2020-05" db="EMBL/GenBank/DDBJ databases">
        <title>Draft genome sequence of Mycobacterium hippocampi DL, isolated from European seabass, Dicentrarchus labrax, reared in fish farms.</title>
        <authorList>
            <person name="Stathopoulou P."/>
            <person name="Asimakis E."/>
            <person name="Tzokas K."/>
            <person name="Batargias C."/>
            <person name="Tsiamis G."/>
        </authorList>
    </citation>
    <scope>NUCLEOTIDE SEQUENCE [LARGE SCALE GENOMIC DNA]</scope>
    <source>
        <strain evidence="2 3">DL</strain>
    </source>
</reference>
<comment type="caution">
    <text evidence="2">The sequence shown here is derived from an EMBL/GenBank/DDBJ whole genome shotgun (WGS) entry which is preliminary data.</text>
</comment>